<dbReference type="Proteomes" id="UP001265746">
    <property type="component" value="Unassembled WGS sequence"/>
</dbReference>
<evidence type="ECO:0000256" key="1">
    <source>
        <dbReference type="SAM" id="Phobius"/>
    </source>
</evidence>
<evidence type="ECO:0000313" key="3">
    <source>
        <dbReference type="Proteomes" id="UP001265746"/>
    </source>
</evidence>
<gene>
    <name evidence="2" type="ORF">N8I77_005191</name>
</gene>
<comment type="caution">
    <text evidence="2">The sequence shown here is derived from an EMBL/GenBank/DDBJ whole genome shotgun (WGS) entry which is preliminary data.</text>
</comment>
<feature type="transmembrane region" description="Helical" evidence="1">
    <location>
        <begin position="6"/>
        <end position="26"/>
    </location>
</feature>
<dbReference type="Pfam" id="PF11927">
    <property type="entry name" value="HODM_asu-like"/>
    <property type="match status" value="1"/>
</dbReference>
<reference evidence="2" key="1">
    <citation type="submission" date="2023-06" db="EMBL/GenBank/DDBJ databases">
        <authorList>
            <person name="Noh H."/>
        </authorList>
    </citation>
    <scope>NUCLEOTIDE SEQUENCE</scope>
    <source>
        <strain evidence="2">DUCC20226</strain>
    </source>
</reference>
<proteinExistence type="predicted"/>
<organism evidence="2 3">
    <name type="scientific">Phomopsis amygdali</name>
    <name type="common">Fusicoccum amygdali</name>
    <dbReference type="NCBI Taxonomy" id="1214568"/>
    <lineage>
        <taxon>Eukaryota</taxon>
        <taxon>Fungi</taxon>
        <taxon>Dikarya</taxon>
        <taxon>Ascomycota</taxon>
        <taxon>Pezizomycotina</taxon>
        <taxon>Sordariomycetes</taxon>
        <taxon>Sordariomycetidae</taxon>
        <taxon>Diaporthales</taxon>
        <taxon>Diaporthaceae</taxon>
        <taxon>Diaporthe</taxon>
    </lineage>
</organism>
<sequence length="367" mass="41281">MSEMPFPVVAWGIVALAVSALAVLGYRTRSHGRYHHRVPSLAEKDMLAACPMSSVEPLTSFDWTTKKPLSFRPFKPIYHITMAVQTSTPADLIVMDHNYQDRVLERRQLISQNPAIVVGAIPQGKAAVEELYSFLLADYLPQRYPTMFSISDDGKTFQNKVTGASFPSLPPSDSVEALRRLGETVEDDIFLLHGTEQGHRSVAYVCCYCSGFDPSQKLDKLLVEIHEPVPSYDKIGPSMERYFSKLEVGKNVKRVNWSIVDSPILFNCKSNHVLEEDLEHIIADEDIDIGKARVRCELQTLSRLPKTRAILFSFHTHLYTLEEVKSEGLGPQLAEAIDGLVKGNAPGMWQYKGALRWGKKVKEYLRS</sequence>
<dbReference type="EMBL" id="JAUJFL010000002">
    <property type="protein sequence ID" value="KAK2611872.1"/>
    <property type="molecule type" value="Genomic_DNA"/>
</dbReference>
<keyword evidence="1" id="KW-1133">Transmembrane helix</keyword>
<evidence type="ECO:0000313" key="2">
    <source>
        <dbReference type="EMBL" id="KAK2611872.1"/>
    </source>
</evidence>
<keyword evidence="1" id="KW-0472">Membrane</keyword>
<keyword evidence="3" id="KW-1185">Reference proteome</keyword>
<keyword evidence="1" id="KW-0812">Transmembrane</keyword>
<accession>A0AAD9W6R1</accession>
<dbReference type="InterPro" id="IPR021848">
    <property type="entry name" value="HODM_asu-like"/>
</dbReference>
<dbReference type="AlphaFoldDB" id="A0AAD9W6R1"/>
<protein>
    <submittedName>
        <fullName evidence="2">Uncharacterized protein</fullName>
    </submittedName>
</protein>
<name>A0AAD9W6R1_PHOAM</name>